<sequence>MHISNPPTSEAIYQCIMSHREETRLDSRRAQAATCKLQRLVCKIAKSGATIGEWLSDPDAQSLALEADMVGAQGQLDAHKAQLIDIPQTLEDQENHQCRNNLRALGVTEGKEGSDIRHIIVELLQKAFRGLLDRNWSQKIQQAHRVPLVLRQSKINTEKPRAILVYIGNCLQ</sequence>
<evidence type="ECO:0000313" key="2">
    <source>
        <dbReference type="Proteomes" id="UP001066276"/>
    </source>
</evidence>
<name>A0AAV7NVA1_PLEWA</name>
<comment type="caution">
    <text evidence="1">The sequence shown here is derived from an EMBL/GenBank/DDBJ whole genome shotgun (WGS) entry which is preliminary data.</text>
</comment>
<organism evidence="1 2">
    <name type="scientific">Pleurodeles waltl</name>
    <name type="common">Iberian ribbed newt</name>
    <dbReference type="NCBI Taxonomy" id="8319"/>
    <lineage>
        <taxon>Eukaryota</taxon>
        <taxon>Metazoa</taxon>
        <taxon>Chordata</taxon>
        <taxon>Craniata</taxon>
        <taxon>Vertebrata</taxon>
        <taxon>Euteleostomi</taxon>
        <taxon>Amphibia</taxon>
        <taxon>Batrachia</taxon>
        <taxon>Caudata</taxon>
        <taxon>Salamandroidea</taxon>
        <taxon>Salamandridae</taxon>
        <taxon>Pleurodelinae</taxon>
        <taxon>Pleurodeles</taxon>
    </lineage>
</organism>
<accession>A0AAV7NVA1</accession>
<keyword evidence="2" id="KW-1185">Reference proteome</keyword>
<gene>
    <name evidence="1" type="ORF">NDU88_008120</name>
</gene>
<dbReference type="Proteomes" id="UP001066276">
    <property type="component" value="Chromosome 8"/>
</dbReference>
<evidence type="ECO:0000313" key="1">
    <source>
        <dbReference type="EMBL" id="KAJ1119937.1"/>
    </source>
</evidence>
<dbReference type="EMBL" id="JANPWB010000012">
    <property type="protein sequence ID" value="KAJ1119937.1"/>
    <property type="molecule type" value="Genomic_DNA"/>
</dbReference>
<dbReference type="Gene3D" id="3.30.70.1820">
    <property type="entry name" value="L1 transposable element, RRM domain"/>
    <property type="match status" value="1"/>
</dbReference>
<proteinExistence type="predicted"/>
<reference evidence="1" key="1">
    <citation type="journal article" date="2022" name="bioRxiv">
        <title>Sequencing and chromosome-scale assembly of the giantPleurodeles waltlgenome.</title>
        <authorList>
            <person name="Brown T."/>
            <person name="Elewa A."/>
            <person name="Iarovenko S."/>
            <person name="Subramanian E."/>
            <person name="Araus A.J."/>
            <person name="Petzold A."/>
            <person name="Susuki M."/>
            <person name="Suzuki K.-i.T."/>
            <person name="Hayashi T."/>
            <person name="Toyoda A."/>
            <person name="Oliveira C."/>
            <person name="Osipova E."/>
            <person name="Leigh N.D."/>
            <person name="Simon A."/>
            <person name="Yun M.H."/>
        </authorList>
    </citation>
    <scope>NUCLEOTIDE SEQUENCE</scope>
    <source>
        <strain evidence="1">20211129_DDA</strain>
        <tissue evidence="1">Liver</tissue>
    </source>
</reference>
<protein>
    <submittedName>
        <fullName evidence="1">Uncharacterized protein</fullName>
    </submittedName>
</protein>
<dbReference type="AlphaFoldDB" id="A0AAV7NVA1"/>